<dbReference type="RefSeq" id="WP_135205365.1">
    <property type="nucleotide sequence ID" value="NZ_SPVF01000012.1"/>
</dbReference>
<organism evidence="2 3">
    <name type="scientific">Zemynaea arenosa</name>
    <dbReference type="NCBI Taxonomy" id="2561931"/>
    <lineage>
        <taxon>Bacteria</taxon>
        <taxon>Pseudomonadati</taxon>
        <taxon>Pseudomonadota</taxon>
        <taxon>Betaproteobacteria</taxon>
        <taxon>Burkholderiales</taxon>
        <taxon>Oxalobacteraceae</taxon>
        <taxon>Telluria group</taxon>
        <taxon>Zemynaea</taxon>
    </lineage>
</organism>
<keyword evidence="1" id="KW-0732">Signal</keyword>
<evidence type="ECO:0000313" key="2">
    <source>
        <dbReference type="EMBL" id="TFW29925.1"/>
    </source>
</evidence>
<reference evidence="2 3" key="1">
    <citation type="submission" date="2019-03" db="EMBL/GenBank/DDBJ databases">
        <title>Draft Genome Sequence of Massilia arenosa sp. nov., a Novel Massilia Species Isolated from a Sandy-loam Maize Soil.</title>
        <authorList>
            <person name="Raths R."/>
            <person name="Peta V."/>
            <person name="Bucking H."/>
        </authorList>
    </citation>
    <scope>NUCLEOTIDE SEQUENCE [LARGE SCALE GENOMIC DNA]</scope>
    <source>
        <strain evidence="2 3">MC02</strain>
    </source>
</reference>
<dbReference type="AlphaFoldDB" id="A0A4Y9STY2"/>
<feature type="signal peptide" evidence="1">
    <location>
        <begin position="1"/>
        <end position="21"/>
    </location>
</feature>
<evidence type="ECO:0000256" key="1">
    <source>
        <dbReference type="SAM" id="SignalP"/>
    </source>
</evidence>
<dbReference type="PROSITE" id="PS51257">
    <property type="entry name" value="PROKAR_LIPOPROTEIN"/>
    <property type="match status" value="1"/>
</dbReference>
<accession>A0A4Y9STY2</accession>
<evidence type="ECO:0000313" key="3">
    <source>
        <dbReference type="Proteomes" id="UP000298438"/>
    </source>
</evidence>
<dbReference type="Proteomes" id="UP000298438">
    <property type="component" value="Unassembled WGS sequence"/>
</dbReference>
<gene>
    <name evidence="2" type="ORF">E4L96_00925</name>
</gene>
<dbReference type="OrthoDB" id="8775091at2"/>
<sequence length="157" mass="17037">MKRLLPILPILFAAAVTTACAEEPSMKSVSESLKVETTGGKVLVHLTVVNGTDAPVWVPAAVAREAELTRREFDVQAEGKPVDYAGRMVKRGPITADDYVRIEPHTKAENTVDITNAYAWPPGSHAYTLGYDGSYLADIAKLDSPTPVKVERAAFFH</sequence>
<feature type="chain" id="PRO_5021462953" evidence="1">
    <location>
        <begin position="22"/>
        <end position="157"/>
    </location>
</feature>
<comment type="caution">
    <text evidence="2">The sequence shown here is derived from an EMBL/GenBank/DDBJ whole genome shotgun (WGS) entry which is preliminary data.</text>
</comment>
<dbReference type="Gene3D" id="2.60.40.2970">
    <property type="match status" value="1"/>
</dbReference>
<keyword evidence="3" id="KW-1185">Reference proteome</keyword>
<protein>
    <submittedName>
        <fullName evidence="2">Uncharacterized protein</fullName>
    </submittedName>
</protein>
<name>A0A4Y9STY2_9BURK</name>
<proteinExistence type="predicted"/>
<dbReference type="EMBL" id="SPVF01000012">
    <property type="protein sequence ID" value="TFW29925.1"/>
    <property type="molecule type" value="Genomic_DNA"/>
</dbReference>